<dbReference type="SUPFAM" id="SSF64593">
    <property type="entry name" value="Intermediate filament protein, coiled coil region"/>
    <property type="match status" value="1"/>
</dbReference>
<dbReference type="EMBL" id="JAOPHQ010005272">
    <property type="protein sequence ID" value="KAK0136035.1"/>
    <property type="molecule type" value="Genomic_DNA"/>
</dbReference>
<dbReference type="GO" id="GO:0045095">
    <property type="term" value="C:keratin filament"/>
    <property type="evidence" value="ECO:0007669"/>
    <property type="project" value="TreeGrafter"/>
</dbReference>
<organism evidence="4 5">
    <name type="scientific">Merluccius polli</name>
    <name type="common">Benguela hake</name>
    <name type="synonym">Merluccius cadenati</name>
    <dbReference type="NCBI Taxonomy" id="89951"/>
    <lineage>
        <taxon>Eukaryota</taxon>
        <taxon>Metazoa</taxon>
        <taxon>Chordata</taxon>
        <taxon>Craniata</taxon>
        <taxon>Vertebrata</taxon>
        <taxon>Euteleostomi</taxon>
        <taxon>Actinopterygii</taxon>
        <taxon>Neopterygii</taxon>
        <taxon>Teleostei</taxon>
        <taxon>Neoteleostei</taxon>
        <taxon>Acanthomorphata</taxon>
        <taxon>Zeiogadaria</taxon>
        <taxon>Gadariae</taxon>
        <taxon>Gadiformes</taxon>
        <taxon>Gadoidei</taxon>
        <taxon>Merlucciidae</taxon>
        <taxon>Merluccius</taxon>
    </lineage>
</organism>
<sequence length="175" mass="17335">MSVRALKTTTFSTRSSSAGGADPCLGGYSSRSFSGYGGPGAGRQTYAVRSSGGVGGGFVVGGYMAGASGQRSGCGAVEYGYMGVGGGMGGGGMGMVGGGVGARAAPITSVTVNKSLLAPLNLEIDPSIQVVRTQEKEQIKTLNNRFATFIDKVSCGGAPGGGGLLLLLLSHDDLR</sequence>
<accession>A0AA47M9B4</accession>
<dbReference type="AlphaFoldDB" id="A0AA47M9B4"/>
<feature type="compositionally biased region" description="Polar residues" evidence="2">
    <location>
        <begin position="7"/>
        <end position="18"/>
    </location>
</feature>
<keyword evidence="1" id="KW-0416">Keratin</keyword>
<evidence type="ECO:0000313" key="4">
    <source>
        <dbReference type="EMBL" id="KAK0136035.1"/>
    </source>
</evidence>
<evidence type="ECO:0000256" key="2">
    <source>
        <dbReference type="SAM" id="MobiDB-lite"/>
    </source>
</evidence>
<keyword evidence="5" id="KW-1185">Reference proteome</keyword>
<gene>
    <name evidence="4" type="primary">krt8_1</name>
    <name evidence="4" type="ORF">N1851_028073</name>
</gene>
<comment type="caution">
    <text evidence="4">The sequence shown here is derived from an EMBL/GenBank/DDBJ whole genome shotgun (WGS) entry which is preliminary data.</text>
</comment>
<protein>
    <submittedName>
        <fullName evidence="4">Keratin, type II cytoskeletal 8</fullName>
    </submittedName>
</protein>
<dbReference type="PANTHER" id="PTHR45616">
    <property type="entry name" value="GATA-TYPE DOMAIN-CONTAINING PROTEIN"/>
    <property type="match status" value="1"/>
</dbReference>
<feature type="domain" description="Keratin type II head" evidence="3">
    <location>
        <begin position="9"/>
        <end position="131"/>
    </location>
</feature>
<dbReference type="GO" id="GO:0030280">
    <property type="term" value="F:structural constituent of skin epidermis"/>
    <property type="evidence" value="ECO:0007669"/>
    <property type="project" value="TreeGrafter"/>
</dbReference>
<dbReference type="Pfam" id="PF16208">
    <property type="entry name" value="Keratin_2_head"/>
    <property type="match status" value="1"/>
</dbReference>
<reference evidence="4" key="1">
    <citation type="journal article" date="2023" name="Front. Mar. Sci.">
        <title>A new Merluccius polli reference genome to investigate the effects of global change in West African waters.</title>
        <authorList>
            <person name="Mateo J.L."/>
            <person name="Blanco-Fernandez C."/>
            <person name="Garcia-Vazquez E."/>
            <person name="Machado-Schiaffino G."/>
        </authorList>
    </citation>
    <scope>NUCLEOTIDE SEQUENCE</scope>
    <source>
        <strain evidence="4">C29</strain>
        <tissue evidence="4">Fin</tissue>
    </source>
</reference>
<dbReference type="GO" id="GO:0005615">
    <property type="term" value="C:extracellular space"/>
    <property type="evidence" value="ECO:0007669"/>
    <property type="project" value="TreeGrafter"/>
</dbReference>
<name>A0AA47M9B4_MERPO</name>
<dbReference type="GO" id="GO:0031424">
    <property type="term" value="P:keratinization"/>
    <property type="evidence" value="ECO:0007669"/>
    <property type="project" value="TreeGrafter"/>
</dbReference>
<dbReference type="InterPro" id="IPR032444">
    <property type="entry name" value="Keratin_2_head"/>
</dbReference>
<dbReference type="Proteomes" id="UP001174136">
    <property type="component" value="Unassembled WGS sequence"/>
</dbReference>
<dbReference type="PANTHER" id="PTHR45616:SF21">
    <property type="entry name" value="KERATIN, TYPE II CYTOSKELETAL 7"/>
    <property type="match status" value="1"/>
</dbReference>
<evidence type="ECO:0000259" key="3">
    <source>
        <dbReference type="Pfam" id="PF16208"/>
    </source>
</evidence>
<evidence type="ECO:0000256" key="1">
    <source>
        <dbReference type="ARBA" id="ARBA00022744"/>
    </source>
</evidence>
<proteinExistence type="predicted"/>
<feature type="region of interest" description="Disordered" evidence="2">
    <location>
        <begin position="1"/>
        <end position="20"/>
    </location>
</feature>
<dbReference type="GO" id="GO:0045109">
    <property type="term" value="P:intermediate filament organization"/>
    <property type="evidence" value="ECO:0007669"/>
    <property type="project" value="TreeGrafter"/>
</dbReference>
<evidence type="ECO:0000313" key="5">
    <source>
        <dbReference type="Proteomes" id="UP001174136"/>
    </source>
</evidence>